<evidence type="ECO:0000256" key="1">
    <source>
        <dbReference type="SAM" id="MobiDB-lite"/>
    </source>
</evidence>
<gene>
    <name evidence="2" type="ORF">E2C01_041193</name>
</gene>
<proteinExistence type="predicted"/>
<reference evidence="2 3" key="1">
    <citation type="submission" date="2019-05" db="EMBL/GenBank/DDBJ databases">
        <title>Another draft genome of Portunus trituberculatus and its Hox gene families provides insights of decapod evolution.</title>
        <authorList>
            <person name="Jeong J.-H."/>
            <person name="Song I."/>
            <person name="Kim S."/>
            <person name="Choi T."/>
            <person name="Kim D."/>
            <person name="Ryu S."/>
            <person name="Kim W."/>
        </authorList>
    </citation>
    <scope>NUCLEOTIDE SEQUENCE [LARGE SCALE GENOMIC DNA]</scope>
    <source>
        <tissue evidence="2">Muscle</tissue>
    </source>
</reference>
<feature type="region of interest" description="Disordered" evidence="1">
    <location>
        <begin position="1"/>
        <end position="21"/>
    </location>
</feature>
<dbReference type="EMBL" id="VSRR010007741">
    <property type="protein sequence ID" value="MPC47446.1"/>
    <property type="molecule type" value="Genomic_DNA"/>
</dbReference>
<evidence type="ECO:0000313" key="3">
    <source>
        <dbReference type="Proteomes" id="UP000324222"/>
    </source>
</evidence>
<accession>A0A5B7FPR5</accession>
<evidence type="ECO:0000313" key="2">
    <source>
        <dbReference type="EMBL" id="MPC47446.1"/>
    </source>
</evidence>
<sequence length="106" mass="11989">MNQRHDNSDNNNNDGDAATNPWVARYSEPLGHKYYNEYMCRGANCAWCFPLYSAVDTCNCSTQKIQITFSSTIQKVLGTESTGIHTQGELVVRTLRTNTTLRYSTK</sequence>
<name>A0A5B7FPR5_PORTR</name>
<dbReference type="AlphaFoldDB" id="A0A5B7FPR5"/>
<comment type="caution">
    <text evidence="2">The sequence shown here is derived from an EMBL/GenBank/DDBJ whole genome shotgun (WGS) entry which is preliminary data.</text>
</comment>
<organism evidence="2 3">
    <name type="scientific">Portunus trituberculatus</name>
    <name type="common">Swimming crab</name>
    <name type="synonym">Neptunus trituberculatus</name>
    <dbReference type="NCBI Taxonomy" id="210409"/>
    <lineage>
        <taxon>Eukaryota</taxon>
        <taxon>Metazoa</taxon>
        <taxon>Ecdysozoa</taxon>
        <taxon>Arthropoda</taxon>
        <taxon>Crustacea</taxon>
        <taxon>Multicrustacea</taxon>
        <taxon>Malacostraca</taxon>
        <taxon>Eumalacostraca</taxon>
        <taxon>Eucarida</taxon>
        <taxon>Decapoda</taxon>
        <taxon>Pleocyemata</taxon>
        <taxon>Brachyura</taxon>
        <taxon>Eubrachyura</taxon>
        <taxon>Portunoidea</taxon>
        <taxon>Portunidae</taxon>
        <taxon>Portuninae</taxon>
        <taxon>Portunus</taxon>
    </lineage>
</organism>
<dbReference type="Proteomes" id="UP000324222">
    <property type="component" value="Unassembled WGS sequence"/>
</dbReference>
<protein>
    <submittedName>
        <fullName evidence="2">Uncharacterized protein</fullName>
    </submittedName>
</protein>
<keyword evidence="3" id="KW-1185">Reference proteome</keyword>